<comment type="caution">
    <text evidence="1">The sequence shown here is derived from an EMBL/GenBank/DDBJ whole genome shotgun (WGS) entry which is preliminary data.</text>
</comment>
<proteinExistence type="predicted"/>
<dbReference type="OrthoDB" id="696358at2759"/>
<dbReference type="Proteomes" id="UP000824120">
    <property type="component" value="Chromosome 8"/>
</dbReference>
<gene>
    <name evidence="1" type="ORF">H5410_043124</name>
</gene>
<keyword evidence="2" id="KW-1185">Reference proteome</keyword>
<reference evidence="1 2" key="1">
    <citation type="submission" date="2020-09" db="EMBL/GenBank/DDBJ databases">
        <title>De no assembly of potato wild relative species, Solanum commersonii.</title>
        <authorList>
            <person name="Cho K."/>
        </authorList>
    </citation>
    <scope>NUCLEOTIDE SEQUENCE [LARGE SCALE GENOMIC DNA]</scope>
    <source>
        <strain evidence="1">LZ3.2</strain>
        <tissue evidence="1">Leaf</tissue>
    </source>
</reference>
<dbReference type="AlphaFoldDB" id="A0A9J5XXY9"/>
<organism evidence="1 2">
    <name type="scientific">Solanum commersonii</name>
    <name type="common">Commerson's wild potato</name>
    <name type="synonym">Commerson's nightshade</name>
    <dbReference type="NCBI Taxonomy" id="4109"/>
    <lineage>
        <taxon>Eukaryota</taxon>
        <taxon>Viridiplantae</taxon>
        <taxon>Streptophyta</taxon>
        <taxon>Embryophyta</taxon>
        <taxon>Tracheophyta</taxon>
        <taxon>Spermatophyta</taxon>
        <taxon>Magnoliopsida</taxon>
        <taxon>eudicotyledons</taxon>
        <taxon>Gunneridae</taxon>
        <taxon>Pentapetalae</taxon>
        <taxon>asterids</taxon>
        <taxon>lamiids</taxon>
        <taxon>Solanales</taxon>
        <taxon>Solanaceae</taxon>
        <taxon>Solanoideae</taxon>
        <taxon>Solaneae</taxon>
        <taxon>Solanum</taxon>
    </lineage>
</organism>
<evidence type="ECO:0000313" key="1">
    <source>
        <dbReference type="EMBL" id="KAG5592610.1"/>
    </source>
</evidence>
<protein>
    <submittedName>
        <fullName evidence="1">Uncharacterized protein</fullName>
    </submittedName>
</protein>
<dbReference type="EMBL" id="JACXVP010000008">
    <property type="protein sequence ID" value="KAG5592610.1"/>
    <property type="molecule type" value="Genomic_DNA"/>
</dbReference>
<name>A0A9J5XXY9_SOLCO</name>
<evidence type="ECO:0000313" key="2">
    <source>
        <dbReference type="Proteomes" id="UP000824120"/>
    </source>
</evidence>
<accession>A0A9J5XXY9</accession>
<sequence length="63" mass="6874">MIFYEEEAKFLISSISAGSISQHLRRSYNCSANTGHVTNGTPAMIASSTEFHPQCVMNPPIAE</sequence>